<name>A0A8A4TQ31_SULCO</name>
<dbReference type="KEGG" id="scor:J3U87_04215"/>
<keyword evidence="4" id="KW-1185">Reference proteome</keyword>
<dbReference type="AlphaFoldDB" id="A0A8A4TQ31"/>
<dbReference type="Proteomes" id="UP000663929">
    <property type="component" value="Chromosome"/>
</dbReference>
<dbReference type="Pfam" id="PF12973">
    <property type="entry name" value="Cupin_7"/>
    <property type="match status" value="1"/>
</dbReference>
<organism evidence="3 4">
    <name type="scientific">Sulfidibacter corallicola</name>
    <dbReference type="NCBI Taxonomy" id="2818388"/>
    <lineage>
        <taxon>Bacteria</taxon>
        <taxon>Pseudomonadati</taxon>
        <taxon>Acidobacteriota</taxon>
        <taxon>Holophagae</taxon>
        <taxon>Acanthopleuribacterales</taxon>
        <taxon>Acanthopleuribacteraceae</taxon>
        <taxon>Sulfidibacter</taxon>
    </lineage>
</organism>
<dbReference type="InterPro" id="IPR014710">
    <property type="entry name" value="RmlC-like_jellyroll"/>
</dbReference>
<dbReference type="SUPFAM" id="SSF51182">
    <property type="entry name" value="RmlC-like cupins"/>
    <property type="match status" value="1"/>
</dbReference>
<evidence type="ECO:0000259" key="2">
    <source>
        <dbReference type="Pfam" id="PF12973"/>
    </source>
</evidence>
<protein>
    <submittedName>
        <fullName evidence="3">Cupin domain-containing protein</fullName>
    </submittedName>
</protein>
<feature type="domain" description="ChrR-like cupin" evidence="2">
    <location>
        <begin position="87"/>
        <end position="180"/>
    </location>
</feature>
<accession>A0A8A4TQ31</accession>
<evidence type="ECO:0000256" key="1">
    <source>
        <dbReference type="SAM" id="MobiDB-lite"/>
    </source>
</evidence>
<feature type="compositionally biased region" description="Basic and acidic residues" evidence="1">
    <location>
        <begin position="1"/>
        <end position="23"/>
    </location>
</feature>
<sequence>MSKPDFKDDPIQEVMERRTEHPDASSFPPRHPELETLMHHIGHMVEDVAPPPELKDRLRARIAKRKAGAQAKAAPSEERLAPGITCLRTNDMDWQATSFAGITIKVLHLDREKRQVTKLVRMEPGASYPGHLHAGLETFLVLEGDICGETISLKAGDYCRAEATSVHEHQWTQHGCMLLLTGSFDDEIIEDKETEGAGV</sequence>
<gene>
    <name evidence="3" type="ORF">J3U87_04215</name>
</gene>
<dbReference type="EMBL" id="CP071793">
    <property type="protein sequence ID" value="QTD51653.1"/>
    <property type="molecule type" value="Genomic_DNA"/>
</dbReference>
<evidence type="ECO:0000313" key="4">
    <source>
        <dbReference type="Proteomes" id="UP000663929"/>
    </source>
</evidence>
<dbReference type="InterPro" id="IPR025979">
    <property type="entry name" value="ChrR-like_cupin_dom"/>
</dbReference>
<reference evidence="3" key="1">
    <citation type="submission" date="2021-03" db="EMBL/GenBank/DDBJ databases">
        <title>Acanthopleuribacteraceae sp. M133.</title>
        <authorList>
            <person name="Wang G."/>
        </authorList>
    </citation>
    <scope>NUCLEOTIDE SEQUENCE</scope>
    <source>
        <strain evidence="3">M133</strain>
    </source>
</reference>
<dbReference type="InterPro" id="IPR011051">
    <property type="entry name" value="RmlC_Cupin_sf"/>
</dbReference>
<dbReference type="RefSeq" id="WP_237381779.1">
    <property type="nucleotide sequence ID" value="NZ_CP071793.1"/>
</dbReference>
<feature type="region of interest" description="Disordered" evidence="1">
    <location>
        <begin position="1"/>
        <end position="30"/>
    </location>
</feature>
<evidence type="ECO:0000313" key="3">
    <source>
        <dbReference type="EMBL" id="QTD51653.1"/>
    </source>
</evidence>
<dbReference type="Gene3D" id="2.60.120.10">
    <property type="entry name" value="Jelly Rolls"/>
    <property type="match status" value="1"/>
</dbReference>
<proteinExistence type="predicted"/>